<accession>A0A5A5RDD2</accession>
<evidence type="ECO:0000313" key="1">
    <source>
        <dbReference type="EMBL" id="GCA74513.1"/>
    </source>
</evidence>
<sequence length="58" mass="6020">MNWEVGCGEVGKWGSGEVGKWGSGVWGVGCRVWGVGSINKNNLLSPVSESPVSESPVS</sequence>
<gene>
    <name evidence="1" type="ORF">MiTe_01338</name>
</gene>
<dbReference type="AlphaFoldDB" id="A0A5A5RDD2"/>
<evidence type="ECO:0000313" key="2">
    <source>
        <dbReference type="Proteomes" id="UP000324917"/>
    </source>
</evidence>
<protein>
    <submittedName>
        <fullName evidence="1">Uncharacterized protein</fullName>
    </submittedName>
</protein>
<name>A0A5A5RDD2_MICAE</name>
<proteinExistence type="predicted"/>
<organism evidence="1 2">
    <name type="scientific">Microcystis aeruginosa NIES-2520</name>
    <dbReference type="NCBI Taxonomy" id="2303982"/>
    <lineage>
        <taxon>Bacteria</taxon>
        <taxon>Bacillati</taxon>
        <taxon>Cyanobacteriota</taxon>
        <taxon>Cyanophyceae</taxon>
        <taxon>Oscillatoriophycideae</taxon>
        <taxon>Chroococcales</taxon>
        <taxon>Microcystaceae</taxon>
        <taxon>Microcystis</taxon>
    </lineage>
</organism>
<dbReference type="Proteomes" id="UP000324917">
    <property type="component" value="Unassembled WGS sequence"/>
</dbReference>
<reference evidence="1 2" key="1">
    <citation type="submission" date="2018-09" db="EMBL/GenBank/DDBJ databases">
        <title>Evolutionary history of phycoerythrin pigmentation in the water bloom-forming cyanobacterium Microcystis aeruginosa.</title>
        <authorList>
            <person name="Tanabe Y."/>
            <person name="Tanabe Y."/>
            <person name="Yamaguchi H."/>
        </authorList>
    </citation>
    <scope>NUCLEOTIDE SEQUENCE [LARGE SCALE GENOMIC DNA]</scope>
    <source>
        <strain evidence="1 2">NIES-2520</strain>
    </source>
</reference>
<comment type="caution">
    <text evidence="1">The sequence shown here is derived from an EMBL/GenBank/DDBJ whole genome shotgun (WGS) entry which is preliminary data.</text>
</comment>
<dbReference type="EMBL" id="BHVP01000017">
    <property type="protein sequence ID" value="GCA74513.1"/>
    <property type="molecule type" value="Genomic_DNA"/>
</dbReference>